<comment type="caution">
    <text evidence="4">The sequence shown here is derived from an EMBL/GenBank/DDBJ whole genome shotgun (WGS) entry which is preliminary data.</text>
</comment>
<dbReference type="InterPro" id="IPR022385">
    <property type="entry name" value="Rhs_assc_core"/>
</dbReference>
<dbReference type="Gene3D" id="2.180.10.10">
    <property type="entry name" value="RHS repeat-associated core"/>
    <property type="match status" value="4"/>
</dbReference>
<dbReference type="Proteomes" id="UP001518976">
    <property type="component" value="Unassembled WGS sequence"/>
</dbReference>
<accession>A0ABS3WVB4</accession>
<gene>
    <name evidence="4" type="ORF">JW592_16670</name>
</gene>
<evidence type="ECO:0000259" key="3">
    <source>
        <dbReference type="Pfam" id="PF25547"/>
    </source>
</evidence>
<dbReference type="PANTHER" id="PTHR32305">
    <property type="match status" value="1"/>
</dbReference>
<feature type="region of interest" description="Disordered" evidence="1">
    <location>
        <begin position="1321"/>
        <end position="1345"/>
    </location>
</feature>
<dbReference type="InterPro" id="IPR050708">
    <property type="entry name" value="T6SS_VgrG/RHS"/>
</dbReference>
<dbReference type="RefSeq" id="WP_209265895.1">
    <property type="nucleotide sequence ID" value="NZ_JAFFZN010000014.1"/>
</dbReference>
<feature type="domain" description="DUF6531" evidence="2">
    <location>
        <begin position="246"/>
        <end position="318"/>
    </location>
</feature>
<dbReference type="EMBL" id="JAFFZN010000014">
    <property type="protein sequence ID" value="MBO8187084.1"/>
    <property type="molecule type" value="Genomic_DNA"/>
</dbReference>
<dbReference type="NCBIfam" id="TIGR03696">
    <property type="entry name" value="Rhs_assc_core"/>
    <property type="match status" value="1"/>
</dbReference>
<dbReference type="PANTHER" id="PTHR32305:SF15">
    <property type="entry name" value="PROTEIN RHSA-RELATED"/>
    <property type="match status" value="1"/>
</dbReference>
<reference evidence="4 5" key="1">
    <citation type="submission" date="2021-02" db="EMBL/GenBank/DDBJ databases">
        <title>Streptomyces spirodelae sp. nov., isolated from duckweed.</title>
        <authorList>
            <person name="Saimee Y."/>
            <person name="Duangmal K."/>
        </authorList>
    </citation>
    <scope>NUCLEOTIDE SEQUENCE [LARGE SCALE GENOMIC DNA]</scope>
    <source>
        <strain evidence="4 5">DW4-2</strain>
    </source>
</reference>
<evidence type="ECO:0000259" key="2">
    <source>
        <dbReference type="Pfam" id="PF20148"/>
    </source>
</evidence>
<dbReference type="Pfam" id="PF20148">
    <property type="entry name" value="DUF6531"/>
    <property type="match status" value="1"/>
</dbReference>
<protein>
    <submittedName>
        <fullName evidence="4">RHS repeat protein</fullName>
    </submittedName>
</protein>
<dbReference type="InterPro" id="IPR045351">
    <property type="entry name" value="DUF6531"/>
</dbReference>
<feature type="region of interest" description="Disordered" evidence="1">
    <location>
        <begin position="350"/>
        <end position="370"/>
    </location>
</feature>
<dbReference type="InterPro" id="IPR057746">
    <property type="entry name" value="CpnT-like_N"/>
</dbReference>
<organism evidence="4 5">
    <name type="scientific">Streptomyces spirodelae</name>
    <dbReference type="NCBI Taxonomy" id="2812904"/>
    <lineage>
        <taxon>Bacteria</taxon>
        <taxon>Bacillati</taxon>
        <taxon>Actinomycetota</taxon>
        <taxon>Actinomycetes</taxon>
        <taxon>Kitasatosporales</taxon>
        <taxon>Streptomycetaceae</taxon>
        <taxon>Streptomyces</taxon>
    </lineage>
</organism>
<dbReference type="NCBIfam" id="TIGR01643">
    <property type="entry name" value="YD_repeat_2x"/>
    <property type="match status" value="14"/>
</dbReference>
<keyword evidence="5" id="KW-1185">Reference proteome</keyword>
<evidence type="ECO:0000256" key="1">
    <source>
        <dbReference type="SAM" id="MobiDB-lite"/>
    </source>
</evidence>
<sequence>MGLIWPDGDEGKLREAAKAWRAFAKDAEEVRGDTNNSAQRILEVNSGEAIDAFDKFWSRYVGGGEKGWLRDLPESARDMAKMLDELADDIDGTKKQIRSEIVGSAALIVAGIALTGPTLGASDAAAVAAATGIVTLSIEKSTSLATRAAAIFARIARGAVFAGVGSVAMDLAVAQPARILAGQQDGFSLEEVSNAAKYGTLTGAVLGPFAPGPGARPPMMRPPASLRENLIPGKAARPTSKVPGAGEPVDVATGAMFMELTDLSLPASLPLDFTRTHVSSYRAGVCFGPSWSSTLDEQVQLDPQGAIFAAADGMRLVYPIPEPGVPALPDKGPRWPLEWDGKPDGVLTVTDPDSGVTRTFAHPGPTEDETTLRMPVESWQDRNGARIEVDRDAAGIPTALRHSGGYHLAVETEGQRVTALRLLDEAPSAYEREQAPAAGTLVMRYGYDEAGNLAEAINSSGKAMRFTYDGEGRMLSWTDRNGVWCRFTYDEAGRTIRTEGTDGIYNDTFTYDDATRTTTYTDSHGHSTVFRYNDDGQVVAETDPLGNSTCTEWDARGHDRLSHTDELGRTTRYSYDEDGNLAEVLLPDGSRVSATYNHLRQPTTVTEPGGACWQHSYDELGNLTRSVDPAGAVSHYAYDERGHLTAITDALDHTRRITPTPAGLPATVTDTLGHTTRISRDAFGRITEISDPLGHVTRMAWTVEGKPRWREDAAGGRESWTWDAEGNLLTHTDPAGHTSRHAPGPWDMLVSRTDADGATYAFTYDTTLRLTRVTNPQGLHWEYEYDAAGRLTSETDFNGARLTYTLDASGRLVARTNAVGQTLRFSRDALGRVTEQHDEDAGTVTTYTYNATGDLVRASSSGVEVVIQRDPLGRVLTETTNGRTLSYTYNPLGLPIQRITPSGLTSTWTYDADGRPAELATDHGTLTFTYDAAGRETERRTGDISLTQQWDAADRLTTQTARSGPELLQHRTYAYRPDGYLTEIRELATGTRRFALDPVGRVTGVSAHGWRETYAYDPAGNITSAEAPDHPAPGKRQAEGTRLHRAGHTSYGHDAAGRRTSTTRRLLNGQRRTWTYTWNAEDRLAAVTTPDGGVWTYAYDPMGRRISKRSPDGEATTFTWDDTRLAEQTTPDGKSTTWDYAPGTHRPLTQTDHTQLVPGPGTSLLSKLTEPTATHPAFHAIVTDLTGTPTELITPEGSLAWQNRTTLWGTPLPSPDGHGDTPCPLRFPGQYADPESGLHYNYFRYYDPETARYLTSDPLGVAPAPNPHAYVRNPFTHADYLGLAPASAPSADKKPGSGKEVTPYSPTFANRQRLGVHVPDLTTPKGRTLSSHAAERVAGTGPGRPPTTLNAIDYILDKGNKVKYDPARQTIQVRAMKLPGKPFVVVSSTNPNHIVTVMIPKEFDTP</sequence>
<evidence type="ECO:0000313" key="4">
    <source>
        <dbReference type="EMBL" id="MBO8187084.1"/>
    </source>
</evidence>
<dbReference type="InterPro" id="IPR031325">
    <property type="entry name" value="RHS_repeat"/>
</dbReference>
<dbReference type="InterPro" id="IPR006530">
    <property type="entry name" value="YD"/>
</dbReference>
<dbReference type="Pfam" id="PF25547">
    <property type="entry name" value="WXG100_2"/>
    <property type="match status" value="1"/>
</dbReference>
<evidence type="ECO:0000313" key="5">
    <source>
        <dbReference type="Proteomes" id="UP001518976"/>
    </source>
</evidence>
<feature type="domain" description="Outer membrane channel protein CpnT-like N-terminal" evidence="3">
    <location>
        <begin position="4"/>
        <end position="130"/>
    </location>
</feature>
<dbReference type="Pfam" id="PF05593">
    <property type="entry name" value="RHS_repeat"/>
    <property type="match status" value="8"/>
</dbReference>
<feature type="region of interest" description="Disordered" evidence="1">
    <location>
        <begin position="1286"/>
        <end position="1305"/>
    </location>
</feature>
<name>A0ABS3WVB4_9ACTN</name>
<proteinExistence type="predicted"/>
<feature type="region of interest" description="Disordered" evidence="1">
    <location>
        <begin position="1022"/>
        <end position="1041"/>
    </location>
</feature>